<gene>
    <name evidence="5" type="ORF">HRU87_06265</name>
</gene>
<keyword evidence="6" id="KW-1185">Reference proteome</keyword>
<evidence type="ECO:0000313" key="6">
    <source>
        <dbReference type="Proteomes" id="UP000501003"/>
    </source>
</evidence>
<evidence type="ECO:0000256" key="3">
    <source>
        <dbReference type="ARBA" id="ARBA00023163"/>
    </source>
</evidence>
<organism evidence="5 6">
    <name type="scientific">Aquiluna borgnonia</name>
    <dbReference type="NCBI Taxonomy" id="2499157"/>
    <lineage>
        <taxon>Bacteria</taxon>
        <taxon>Bacillati</taxon>
        <taxon>Actinomycetota</taxon>
        <taxon>Actinomycetes</taxon>
        <taxon>Micrococcales</taxon>
        <taxon>Microbacteriaceae</taxon>
        <taxon>Luna cluster</taxon>
        <taxon>Luna-1 subcluster</taxon>
        <taxon>Aquiluna</taxon>
    </lineage>
</organism>
<dbReference type="InterPro" id="IPR010982">
    <property type="entry name" value="Lambda_DNA-bd_dom_sf"/>
</dbReference>
<dbReference type="InterPro" id="IPR000843">
    <property type="entry name" value="HTH_LacI"/>
</dbReference>
<dbReference type="SUPFAM" id="SSF53822">
    <property type="entry name" value="Periplasmic binding protein-like I"/>
    <property type="match status" value="1"/>
</dbReference>
<dbReference type="PANTHER" id="PTHR30146:SF109">
    <property type="entry name" value="HTH-TYPE TRANSCRIPTIONAL REGULATOR GALS"/>
    <property type="match status" value="1"/>
</dbReference>
<dbReference type="KEGG" id="aqg:HRU87_06265"/>
<dbReference type="Pfam" id="PF13377">
    <property type="entry name" value="Peripla_BP_3"/>
    <property type="match status" value="1"/>
</dbReference>
<dbReference type="InterPro" id="IPR046335">
    <property type="entry name" value="LacI/GalR-like_sensor"/>
</dbReference>
<dbReference type="SUPFAM" id="SSF47413">
    <property type="entry name" value="lambda repressor-like DNA-binding domains"/>
    <property type="match status" value="1"/>
</dbReference>
<accession>A0A7D4UIR2</accession>
<dbReference type="EMBL" id="CP054056">
    <property type="protein sequence ID" value="QKJ25760.1"/>
    <property type="molecule type" value="Genomic_DNA"/>
</dbReference>
<evidence type="ECO:0000259" key="4">
    <source>
        <dbReference type="PROSITE" id="PS50932"/>
    </source>
</evidence>
<dbReference type="Pfam" id="PF00356">
    <property type="entry name" value="LacI"/>
    <property type="match status" value="1"/>
</dbReference>
<evidence type="ECO:0000313" key="5">
    <source>
        <dbReference type="EMBL" id="QKJ25760.1"/>
    </source>
</evidence>
<feature type="domain" description="HTH lacI-type" evidence="4">
    <location>
        <begin position="2"/>
        <end position="56"/>
    </location>
</feature>
<dbReference type="GO" id="GO:0000976">
    <property type="term" value="F:transcription cis-regulatory region binding"/>
    <property type="evidence" value="ECO:0007669"/>
    <property type="project" value="TreeGrafter"/>
</dbReference>
<evidence type="ECO:0000256" key="2">
    <source>
        <dbReference type="ARBA" id="ARBA00023125"/>
    </source>
</evidence>
<name>A0A7D4UIR2_9MICO</name>
<dbReference type="RefSeq" id="WP_173494057.1">
    <property type="nucleotide sequence ID" value="NZ_CP054056.1"/>
</dbReference>
<dbReference type="Proteomes" id="UP000501003">
    <property type="component" value="Chromosome"/>
</dbReference>
<evidence type="ECO:0000256" key="1">
    <source>
        <dbReference type="ARBA" id="ARBA00023015"/>
    </source>
</evidence>
<dbReference type="Gene3D" id="3.40.50.2300">
    <property type="match status" value="2"/>
</dbReference>
<keyword evidence="2 5" id="KW-0238">DNA-binding</keyword>
<dbReference type="AlphaFoldDB" id="A0A7D4UIR2"/>
<dbReference type="CDD" id="cd01392">
    <property type="entry name" value="HTH_LacI"/>
    <property type="match status" value="1"/>
</dbReference>
<dbReference type="PROSITE" id="PS00356">
    <property type="entry name" value="HTH_LACI_1"/>
    <property type="match status" value="1"/>
</dbReference>
<dbReference type="Gene3D" id="1.10.260.40">
    <property type="entry name" value="lambda repressor-like DNA-binding domains"/>
    <property type="match status" value="1"/>
</dbReference>
<dbReference type="SMART" id="SM00354">
    <property type="entry name" value="HTH_LACI"/>
    <property type="match status" value="1"/>
</dbReference>
<dbReference type="GO" id="GO:0003700">
    <property type="term" value="F:DNA-binding transcription factor activity"/>
    <property type="evidence" value="ECO:0007669"/>
    <property type="project" value="TreeGrafter"/>
</dbReference>
<protein>
    <submittedName>
        <fullName evidence="5">LacI family DNA-binding transcriptional regulator</fullName>
    </submittedName>
</protein>
<keyword evidence="1" id="KW-0805">Transcription regulation</keyword>
<proteinExistence type="predicted"/>
<reference evidence="5 6" key="1">
    <citation type="submission" date="2020-05" db="EMBL/GenBank/DDBJ databases">
        <title>Aquirufa sp. strain 15G-AUS-rot a new Aquirufa species.</title>
        <authorList>
            <person name="Pitt A."/>
            <person name="Hahn M.W."/>
        </authorList>
    </citation>
    <scope>NUCLEOTIDE SEQUENCE [LARGE SCALE GENOMIC DNA]</scope>
    <source>
        <strain evidence="5 6">15G-AUS-rot</strain>
    </source>
</reference>
<dbReference type="InterPro" id="IPR028082">
    <property type="entry name" value="Peripla_BP_I"/>
</dbReference>
<dbReference type="CDD" id="cd06267">
    <property type="entry name" value="PBP1_LacI_sugar_binding-like"/>
    <property type="match status" value="1"/>
</dbReference>
<sequence length="342" mass="36736">MVGIIEVAERAGVSTATVSRALNGKSHVSARAREKVLKAAQELGYVASSSAYTLATGRSKNIGVVMPYIDRWFFSAVLDGAVNALVNRGYDVTLYSLSGGQAARKRVFEDLVLRKRVDGVLTVAVKLSDSELSRLSELKKPIVGIGGPIPGARSISIDDEGAGRLATQHLISLGHTKIGLISGTPAMEMDFHQPYLRRTGYQEALLDANLDFHPAWVAEADFTTGGGYFAAKQMLGDPRSAPTAIYCASDEMGFGAIQAARDLGLRVPQDISVIAMDGHPMGEFYGLSTIDQNPHDQGAKGADMLVDILEAGDERLLENREQLTNWEIELVVRSSTARQATS</sequence>
<dbReference type="PANTHER" id="PTHR30146">
    <property type="entry name" value="LACI-RELATED TRANSCRIPTIONAL REPRESSOR"/>
    <property type="match status" value="1"/>
</dbReference>
<dbReference type="PROSITE" id="PS50932">
    <property type="entry name" value="HTH_LACI_2"/>
    <property type="match status" value="1"/>
</dbReference>
<keyword evidence="3" id="KW-0804">Transcription</keyword>